<dbReference type="OrthoDB" id="9770424at2"/>
<evidence type="ECO:0000256" key="3">
    <source>
        <dbReference type="ARBA" id="ARBA00023004"/>
    </source>
</evidence>
<keyword evidence="3" id="KW-0408">Iron</keyword>
<dbReference type="GO" id="GO:0051604">
    <property type="term" value="P:protein maturation"/>
    <property type="evidence" value="ECO:0007669"/>
    <property type="project" value="TreeGrafter"/>
</dbReference>
<dbReference type="EMBL" id="UGYZ01000002">
    <property type="protein sequence ID" value="SUJ03453.1"/>
    <property type="molecule type" value="Genomic_DNA"/>
</dbReference>
<accession>A0A380BM92</accession>
<dbReference type="Gene3D" id="3.40.50.11740">
    <property type="entry name" value="HypD, alpha/beta domain 2"/>
    <property type="match status" value="2"/>
</dbReference>
<dbReference type="InterPro" id="IPR002780">
    <property type="entry name" value="Hyd_form_HypD"/>
</dbReference>
<dbReference type="NCBIfam" id="TIGR00075">
    <property type="entry name" value="hypD"/>
    <property type="match status" value="1"/>
</dbReference>
<dbReference type="GO" id="GO:0005506">
    <property type="term" value="F:iron ion binding"/>
    <property type="evidence" value="ECO:0007669"/>
    <property type="project" value="TreeGrafter"/>
</dbReference>
<dbReference type="PANTHER" id="PTHR30149:SF0">
    <property type="entry name" value="HYDROGENASE MATURATION FACTOR HYPD"/>
    <property type="match status" value="1"/>
</dbReference>
<dbReference type="RefSeq" id="WP_115360805.1">
    <property type="nucleotide sequence ID" value="NZ_CP038012.1"/>
</dbReference>
<dbReference type="Proteomes" id="UP000254519">
    <property type="component" value="Unassembled WGS sequence"/>
</dbReference>
<dbReference type="GO" id="GO:0070025">
    <property type="term" value="F:carbon monoxide binding"/>
    <property type="evidence" value="ECO:0007669"/>
    <property type="project" value="TreeGrafter"/>
</dbReference>
<dbReference type="PANTHER" id="PTHR30149">
    <property type="entry name" value="HYDROGENASE PROTEIN ASSEMBLY PROTEIN HYPD"/>
    <property type="match status" value="1"/>
</dbReference>
<evidence type="ECO:0000256" key="2">
    <source>
        <dbReference type="ARBA" id="ARBA00022723"/>
    </source>
</evidence>
<keyword evidence="2" id="KW-0479">Metal-binding</keyword>
<dbReference type="InterPro" id="IPR042244">
    <property type="entry name" value="HypD_2_sf"/>
</dbReference>
<dbReference type="Gene3D" id="6.10.20.100">
    <property type="match status" value="1"/>
</dbReference>
<dbReference type="AlphaFoldDB" id="A0A380BM92"/>
<dbReference type="InterPro" id="IPR042243">
    <property type="entry name" value="HypD_1"/>
</dbReference>
<dbReference type="Pfam" id="PF01924">
    <property type="entry name" value="HypD"/>
    <property type="match status" value="1"/>
</dbReference>
<proteinExistence type="inferred from homology"/>
<gene>
    <name evidence="4" type="primary">hypD</name>
    <name evidence="4" type="ORF">NCTC4822_01431</name>
</gene>
<name>A0A380BM92_SPOPA</name>
<evidence type="ECO:0000313" key="5">
    <source>
        <dbReference type="Proteomes" id="UP000254519"/>
    </source>
</evidence>
<comment type="similarity">
    <text evidence="1">Belongs to the HypD family.</text>
</comment>
<protein>
    <submittedName>
        <fullName evidence="4">Hydrogenase isoenzymes formation protein hypD</fullName>
    </submittedName>
</protein>
<keyword evidence="5" id="KW-1185">Reference proteome</keyword>
<dbReference type="GO" id="GO:0051539">
    <property type="term" value="F:4 iron, 4 sulfur cluster binding"/>
    <property type="evidence" value="ECO:0007669"/>
    <property type="project" value="TreeGrafter"/>
</dbReference>
<evidence type="ECO:0000313" key="4">
    <source>
        <dbReference type="EMBL" id="SUJ03453.1"/>
    </source>
</evidence>
<dbReference type="PIRSF" id="PIRSF005622">
    <property type="entry name" value="Hydrgn_mat_hypD"/>
    <property type="match status" value="1"/>
</dbReference>
<organism evidence="4 5">
    <name type="scientific">Sporosarcina pasteurii</name>
    <name type="common">Bacillus pasteurii</name>
    <dbReference type="NCBI Taxonomy" id="1474"/>
    <lineage>
        <taxon>Bacteria</taxon>
        <taxon>Bacillati</taxon>
        <taxon>Bacillota</taxon>
        <taxon>Bacilli</taxon>
        <taxon>Bacillales</taxon>
        <taxon>Caryophanaceae</taxon>
        <taxon>Sporosarcina</taxon>
    </lineage>
</organism>
<sequence length="370" mass="41212">MPKMEPFTETDLIYELVEAVIDLAKRFKEEKGRIPVFMEVCGSHTMALTKTGIKARLRDYIHLISGPGCPVCVTDQKSIDAMIQLSEEPNTILCTFGDMMRVPGSKSTLMEEKTSGKDIRVIYSPLDSIKIAEENPEKEVVFLGIGFETTIPILALTIRQAERKNIKNYSIWMTTKLIEPVLSTMLQSGEVKVDGFLLPGHVAVVTGKQSYHFLVEKFAISGVITGFEPIELLSGIYKLIQLHLEKKVDVLNEYTHVVSDKGNIVAQKLIEEYLETDDVEWRGIGVIHESGLVLKGQYAQYDAKRKFNIPLGEPTQTNCRCGEVVQGLIAPEACRFFNNGCTPTQPLGPCMVSSEGTCAAHYQFMKEVSP</sequence>
<reference evidence="4 5" key="1">
    <citation type="submission" date="2018-06" db="EMBL/GenBank/DDBJ databases">
        <authorList>
            <consortium name="Pathogen Informatics"/>
            <person name="Doyle S."/>
        </authorList>
    </citation>
    <scope>NUCLEOTIDE SEQUENCE [LARGE SCALE GENOMIC DNA]</scope>
    <source>
        <strain evidence="5">ATCC 11859 / DSM 33 / NCIB 8841 / NCTC 4822</strain>
    </source>
</reference>
<evidence type="ECO:0000256" key="1">
    <source>
        <dbReference type="ARBA" id="ARBA00007888"/>
    </source>
</evidence>